<evidence type="ECO:0000313" key="2">
    <source>
        <dbReference type="Proteomes" id="UP000629619"/>
    </source>
</evidence>
<dbReference type="EMBL" id="BOMW01000037">
    <property type="protein sequence ID" value="GIF06570.1"/>
    <property type="molecule type" value="Genomic_DNA"/>
</dbReference>
<dbReference type="Gene3D" id="3.40.50.150">
    <property type="entry name" value="Vaccinia Virus protein VP39"/>
    <property type="match status" value="1"/>
</dbReference>
<dbReference type="RefSeq" id="WP_203682000.1">
    <property type="nucleotide sequence ID" value="NZ_BOMW01000037.1"/>
</dbReference>
<dbReference type="SUPFAM" id="SSF53335">
    <property type="entry name" value="S-adenosyl-L-methionine-dependent methyltransferases"/>
    <property type="match status" value="1"/>
</dbReference>
<dbReference type="GO" id="GO:0009312">
    <property type="term" value="P:oligosaccharide biosynthetic process"/>
    <property type="evidence" value="ECO:0007669"/>
    <property type="project" value="InterPro"/>
</dbReference>
<dbReference type="AlphaFoldDB" id="A0A919N964"/>
<proteinExistence type="predicted"/>
<dbReference type="GO" id="GO:0008757">
    <property type="term" value="F:S-adenosylmethionine-dependent methyltransferase activity"/>
    <property type="evidence" value="ECO:0007669"/>
    <property type="project" value="InterPro"/>
</dbReference>
<dbReference type="Pfam" id="PF05401">
    <property type="entry name" value="NodS"/>
    <property type="match status" value="1"/>
</dbReference>
<dbReference type="CDD" id="cd02440">
    <property type="entry name" value="AdoMet_MTases"/>
    <property type="match status" value="1"/>
</dbReference>
<reference evidence="1" key="1">
    <citation type="submission" date="2021-01" db="EMBL/GenBank/DDBJ databases">
        <title>Whole genome shotgun sequence of Actinoplanes siamensis NBRC 109076.</title>
        <authorList>
            <person name="Komaki H."/>
            <person name="Tamura T."/>
        </authorList>
    </citation>
    <scope>NUCLEOTIDE SEQUENCE</scope>
    <source>
        <strain evidence="1">NBRC 109076</strain>
    </source>
</reference>
<gene>
    <name evidence="1" type="ORF">Asi03nite_41080</name>
</gene>
<protein>
    <submittedName>
        <fullName evidence="1">Methyltransferase</fullName>
    </submittedName>
</protein>
<accession>A0A919N964</accession>
<dbReference type="InterPro" id="IPR008715">
    <property type="entry name" value="SAM-MeTfrase_NodS-like"/>
</dbReference>
<dbReference type="InterPro" id="IPR029063">
    <property type="entry name" value="SAM-dependent_MTases_sf"/>
</dbReference>
<dbReference type="GO" id="GO:0032259">
    <property type="term" value="P:methylation"/>
    <property type="evidence" value="ECO:0007669"/>
    <property type="project" value="UniProtKB-KW"/>
</dbReference>
<keyword evidence="2" id="KW-1185">Reference proteome</keyword>
<dbReference type="Proteomes" id="UP000629619">
    <property type="component" value="Unassembled WGS sequence"/>
</dbReference>
<sequence>MTRTPGDAAPPEQSFSLDHFIGLYEAKDDPWDNATKWSDQRKYSVAMASLPRERYRRCYEPGCAVGRLSVLLAGRCDEVLAADCVDEAVAQARATTAALPNVQVERALLPAELPDGAFDLIVIGDLLYYLSADDLRVMLDGTVARLEDGGDLLVVHFRDRENPGNYDGFNVHAVIAARPGLDRVIHHEDEWFVLDVFRKNSITGHCG</sequence>
<comment type="caution">
    <text evidence="1">The sequence shown here is derived from an EMBL/GenBank/DDBJ whole genome shotgun (WGS) entry which is preliminary data.</text>
</comment>
<keyword evidence="1" id="KW-0808">Transferase</keyword>
<name>A0A919N964_9ACTN</name>
<organism evidence="1 2">
    <name type="scientific">Actinoplanes siamensis</name>
    <dbReference type="NCBI Taxonomy" id="1223317"/>
    <lineage>
        <taxon>Bacteria</taxon>
        <taxon>Bacillati</taxon>
        <taxon>Actinomycetota</taxon>
        <taxon>Actinomycetes</taxon>
        <taxon>Micromonosporales</taxon>
        <taxon>Micromonosporaceae</taxon>
        <taxon>Actinoplanes</taxon>
    </lineage>
</organism>
<evidence type="ECO:0000313" key="1">
    <source>
        <dbReference type="EMBL" id="GIF06570.1"/>
    </source>
</evidence>
<keyword evidence="1" id="KW-0489">Methyltransferase</keyword>